<dbReference type="InterPro" id="IPR039383">
    <property type="entry name" value="FHIT"/>
</dbReference>
<evidence type="ECO:0000259" key="15">
    <source>
        <dbReference type="PROSITE" id="PS50263"/>
    </source>
</evidence>
<evidence type="ECO:0000256" key="3">
    <source>
        <dbReference type="ARBA" id="ARBA00012377"/>
    </source>
</evidence>
<dbReference type="Gene3D" id="3.60.110.10">
    <property type="entry name" value="Carbon-nitrogen hydrolase"/>
    <property type="match status" value="1"/>
</dbReference>
<feature type="binding site" evidence="12">
    <location>
        <position position="386"/>
    </location>
    <ligand>
        <name>substrate</name>
    </ligand>
</feature>
<keyword evidence="6" id="KW-0511">Multifunctional enzyme</keyword>
<evidence type="ECO:0000313" key="18">
    <source>
        <dbReference type="RefSeq" id="XP_025410241.1"/>
    </source>
</evidence>
<keyword evidence="5" id="KW-0378">Hydrolase</keyword>
<protein>
    <recommendedName>
        <fullName evidence="10">Nitrilase and fragile histidine triad fusion protein NitFhit</fullName>
        <ecNumber evidence="3">3.6.1.29</ecNumber>
    </recommendedName>
</protein>
<sequence>MFKRFYSVFKNSFANMENLVAVCQLTATNNKEVNYYVCEKLIRDAENAGAKMIFLPEAFDYIESDRTKALDLAESINGPLIEKYKMLASSLKVWLSLGGFHEEFSETKLKNTHIVINHRGKIVATYHKLHLYDVDIPSENIQTLESSIIEPGNEIIPPVQTPIGNVGLGICYDVRFSQMALMLTENGAQILTYPSAFFFGTGAHHWELLLRSRAIETQCYVIAAAQFGSHNATRKSWGHSMVVDPLGTIIAQCSDKPGFILAQIDLSLVTRVRQSMPIENHKRYDVYSKMLFPISCNEIIQDSLEFPFGSSIVKGLQIFYKTRLSFAFTNIKCVLPGHVLVAPNRVVAKMTELSSDEVQDLFLAVQKVQKVIEKVHVTNSSTIVIQDGQDAGQTIKHVHVHIIPRKVGDLLVNDDIYRRLQNEKNCTNSRRSDVEMKHETMMLRSYFK</sequence>
<gene>
    <name evidence="18 19" type="primary">LOC112683418</name>
</gene>
<dbReference type="PROSITE" id="PS51084">
    <property type="entry name" value="HIT_2"/>
    <property type="match status" value="1"/>
</dbReference>
<evidence type="ECO:0000256" key="14">
    <source>
        <dbReference type="PROSITE-ProRule" id="PRU00464"/>
    </source>
</evidence>
<comment type="subunit">
    <text evidence="2">Homotetramer.</text>
</comment>
<dbReference type="Pfam" id="PF00795">
    <property type="entry name" value="CN_hydrolase"/>
    <property type="match status" value="1"/>
</dbReference>
<dbReference type="GeneID" id="112683418"/>
<evidence type="ECO:0000259" key="16">
    <source>
        <dbReference type="PROSITE" id="PS51084"/>
    </source>
</evidence>
<feature type="binding site" evidence="12">
    <location>
        <position position="330"/>
    </location>
    <ligand>
        <name>substrate</name>
    </ligand>
</feature>
<evidence type="ECO:0000256" key="12">
    <source>
        <dbReference type="PIRSR" id="PIRSR639383-2"/>
    </source>
</evidence>
<dbReference type="FunFam" id="3.60.110.10:FF:000005">
    <property type="entry name" value="nitrilase homolog 1 isoform X1"/>
    <property type="match status" value="1"/>
</dbReference>
<evidence type="ECO:0000256" key="9">
    <source>
        <dbReference type="ARBA" id="ARBA00061127"/>
    </source>
</evidence>
<evidence type="ECO:0000256" key="7">
    <source>
        <dbReference type="ARBA" id="ARBA00047780"/>
    </source>
</evidence>
<dbReference type="Pfam" id="PF01230">
    <property type="entry name" value="HIT"/>
    <property type="match status" value="1"/>
</dbReference>
<evidence type="ECO:0000256" key="8">
    <source>
        <dbReference type="ARBA" id="ARBA00057461"/>
    </source>
</evidence>
<dbReference type="InterPro" id="IPR045254">
    <property type="entry name" value="Nit1/2_C-N_Hydrolase"/>
</dbReference>
<dbReference type="PANTHER" id="PTHR23088:SF27">
    <property type="entry name" value="DEAMINATED GLUTATHIONE AMIDASE"/>
    <property type="match status" value="1"/>
</dbReference>
<dbReference type="Gene3D" id="3.30.428.10">
    <property type="entry name" value="HIT-like"/>
    <property type="match status" value="1"/>
</dbReference>
<evidence type="ECO:0000256" key="5">
    <source>
        <dbReference type="ARBA" id="ARBA00022801"/>
    </source>
</evidence>
<name>A0A8B8FIA7_9HEMI</name>
<dbReference type="GO" id="GO:0000166">
    <property type="term" value="F:nucleotide binding"/>
    <property type="evidence" value="ECO:0007669"/>
    <property type="project" value="UniProtKB-KW"/>
</dbReference>
<feature type="domain" description="CN hydrolase" evidence="15">
    <location>
        <begin position="18"/>
        <end position="266"/>
    </location>
</feature>
<dbReference type="InterPro" id="IPR011146">
    <property type="entry name" value="HIT-like"/>
</dbReference>
<accession>A0A8B8FIA7</accession>
<dbReference type="InterPro" id="IPR036526">
    <property type="entry name" value="C-N_Hydrolase_sf"/>
</dbReference>
<evidence type="ECO:0000313" key="17">
    <source>
        <dbReference type="Proteomes" id="UP000694846"/>
    </source>
</evidence>
<proteinExistence type="inferred from homology"/>
<dbReference type="CDD" id="cd07572">
    <property type="entry name" value="nit"/>
    <property type="match status" value="1"/>
</dbReference>
<comment type="catalytic activity">
    <reaction evidence="7">
        <text>P(1),P(3)-bis(5'-adenosyl) triphosphate + H2O = AMP + ADP + 2 H(+)</text>
        <dbReference type="Rhea" id="RHEA:13893"/>
        <dbReference type="ChEBI" id="CHEBI:15377"/>
        <dbReference type="ChEBI" id="CHEBI:15378"/>
        <dbReference type="ChEBI" id="CHEBI:58529"/>
        <dbReference type="ChEBI" id="CHEBI:456215"/>
        <dbReference type="ChEBI" id="CHEBI:456216"/>
        <dbReference type="EC" id="3.6.1.29"/>
    </reaction>
</comment>
<feature type="short sequence motif" description="Histidine triad motif" evidence="14">
    <location>
        <begin position="397"/>
        <end position="401"/>
    </location>
</feature>
<dbReference type="Proteomes" id="UP000694846">
    <property type="component" value="Unplaced"/>
</dbReference>
<feature type="domain" description="HIT" evidence="16">
    <location>
        <begin position="305"/>
        <end position="412"/>
    </location>
</feature>
<evidence type="ECO:0000256" key="2">
    <source>
        <dbReference type="ARBA" id="ARBA00011881"/>
    </source>
</evidence>
<evidence type="ECO:0000256" key="6">
    <source>
        <dbReference type="ARBA" id="ARBA00023268"/>
    </source>
</evidence>
<dbReference type="InterPro" id="IPR003010">
    <property type="entry name" value="C-N_Hydrolase"/>
</dbReference>
<evidence type="ECO:0000256" key="10">
    <source>
        <dbReference type="ARBA" id="ARBA00069577"/>
    </source>
</evidence>
<dbReference type="AlphaFoldDB" id="A0A8B8FIA7"/>
<dbReference type="SUPFAM" id="SSF56317">
    <property type="entry name" value="Carbon-nitrogen hydrolase"/>
    <property type="match status" value="1"/>
</dbReference>
<feature type="binding site" evidence="12">
    <location>
        <position position="401"/>
    </location>
    <ligand>
        <name>substrate</name>
    </ligand>
</feature>
<dbReference type="CTD" id="38029"/>
<dbReference type="GO" id="GO:0047710">
    <property type="term" value="F:bis(5'-adenosyl)-triphosphatase activity"/>
    <property type="evidence" value="ECO:0007669"/>
    <property type="project" value="UniProtKB-EC"/>
</dbReference>
<evidence type="ECO:0000313" key="19">
    <source>
        <dbReference type="RefSeq" id="XP_025410242.1"/>
    </source>
</evidence>
<comment type="cofactor">
    <cofactor evidence="1">
        <name>Mn(2+)</name>
        <dbReference type="ChEBI" id="CHEBI:29035"/>
    </cofactor>
</comment>
<dbReference type="RefSeq" id="XP_025410241.1">
    <property type="nucleotide sequence ID" value="XM_025554456.1"/>
</dbReference>
<evidence type="ECO:0000256" key="11">
    <source>
        <dbReference type="PIRSR" id="PIRSR639383-1"/>
    </source>
</evidence>
<keyword evidence="4" id="KW-0547">Nucleotide-binding</keyword>
<dbReference type="InterPro" id="IPR036265">
    <property type="entry name" value="HIT-like_sf"/>
</dbReference>
<dbReference type="InterPro" id="IPR019808">
    <property type="entry name" value="Histidine_triad_CS"/>
</dbReference>
<evidence type="ECO:0000256" key="1">
    <source>
        <dbReference type="ARBA" id="ARBA00001936"/>
    </source>
</evidence>
<dbReference type="PANTHER" id="PTHR23088">
    <property type="entry name" value="NITRILASE-RELATED"/>
    <property type="match status" value="1"/>
</dbReference>
<keyword evidence="17" id="KW-1185">Reference proteome</keyword>
<feature type="active site" description="Tele-AMP-histidine intermediate" evidence="11">
    <location>
        <position position="399"/>
    </location>
</feature>
<comment type="similarity">
    <text evidence="9">In the N-terminal section; belongs to the UPF0012 family.</text>
</comment>
<dbReference type="PROSITE" id="PS50263">
    <property type="entry name" value="CN_HYDROLASE"/>
    <property type="match status" value="1"/>
</dbReference>
<dbReference type="SUPFAM" id="SSF54197">
    <property type="entry name" value="HIT-like"/>
    <property type="match status" value="1"/>
</dbReference>
<dbReference type="RefSeq" id="XP_025410242.1">
    <property type="nucleotide sequence ID" value="XM_025554457.1"/>
</dbReference>
<dbReference type="FunFam" id="3.30.428.10:FF:000011">
    <property type="entry name" value="Fragile histidine triad"/>
    <property type="match status" value="1"/>
</dbReference>
<feature type="site" description="Important for induction of apoptosis" evidence="13">
    <location>
        <position position="417"/>
    </location>
</feature>
<reference evidence="18 19" key="1">
    <citation type="submission" date="2025-04" db="UniProtKB">
        <authorList>
            <consortium name="RefSeq"/>
        </authorList>
    </citation>
    <scope>IDENTIFICATION</scope>
    <source>
        <tissue evidence="18 19">Whole body</tissue>
    </source>
</reference>
<evidence type="ECO:0000256" key="13">
    <source>
        <dbReference type="PIRSR" id="PIRSR639383-3"/>
    </source>
</evidence>
<organism evidence="17 18">
    <name type="scientific">Sipha flava</name>
    <name type="common">yellow sugarcane aphid</name>
    <dbReference type="NCBI Taxonomy" id="143950"/>
    <lineage>
        <taxon>Eukaryota</taxon>
        <taxon>Metazoa</taxon>
        <taxon>Ecdysozoa</taxon>
        <taxon>Arthropoda</taxon>
        <taxon>Hexapoda</taxon>
        <taxon>Insecta</taxon>
        <taxon>Pterygota</taxon>
        <taxon>Neoptera</taxon>
        <taxon>Paraneoptera</taxon>
        <taxon>Hemiptera</taxon>
        <taxon>Sternorrhyncha</taxon>
        <taxon>Aphidomorpha</taxon>
        <taxon>Aphidoidea</taxon>
        <taxon>Aphididae</taxon>
        <taxon>Sipha</taxon>
    </lineage>
</organism>
<dbReference type="PROSITE" id="PS00892">
    <property type="entry name" value="HIT_1"/>
    <property type="match status" value="1"/>
</dbReference>
<dbReference type="CDD" id="cd01275">
    <property type="entry name" value="FHIT"/>
    <property type="match status" value="1"/>
</dbReference>
<dbReference type="GO" id="GO:0016811">
    <property type="term" value="F:hydrolase activity, acting on carbon-nitrogen (but not peptide) bonds, in linear amides"/>
    <property type="evidence" value="ECO:0007669"/>
    <property type="project" value="InterPro"/>
</dbReference>
<dbReference type="OrthoDB" id="680339at2759"/>
<dbReference type="EC" id="3.6.1.29" evidence="3"/>
<comment type="function">
    <text evidence="8">Cleaves A-5'-PPP-5'A to yield AMP and ADP.</text>
</comment>
<evidence type="ECO:0000256" key="4">
    <source>
        <dbReference type="ARBA" id="ARBA00022741"/>
    </source>
</evidence>